<keyword evidence="2" id="KW-1185">Reference proteome</keyword>
<name>A0A915I8W9_ROMCU</name>
<evidence type="ECO:0000256" key="1">
    <source>
        <dbReference type="SAM" id="MobiDB-lite"/>
    </source>
</evidence>
<dbReference type="Proteomes" id="UP000887565">
    <property type="component" value="Unplaced"/>
</dbReference>
<protein>
    <submittedName>
        <fullName evidence="3">Remorin C-terminal domain-containing protein</fullName>
    </submittedName>
</protein>
<organism evidence="2 3">
    <name type="scientific">Romanomermis culicivorax</name>
    <name type="common">Nematode worm</name>
    <dbReference type="NCBI Taxonomy" id="13658"/>
    <lineage>
        <taxon>Eukaryota</taxon>
        <taxon>Metazoa</taxon>
        <taxon>Ecdysozoa</taxon>
        <taxon>Nematoda</taxon>
        <taxon>Enoplea</taxon>
        <taxon>Dorylaimia</taxon>
        <taxon>Mermithida</taxon>
        <taxon>Mermithoidea</taxon>
        <taxon>Mermithidae</taxon>
        <taxon>Romanomermis</taxon>
    </lineage>
</organism>
<evidence type="ECO:0000313" key="3">
    <source>
        <dbReference type="WBParaSite" id="nRc.2.0.1.t10208-RA"/>
    </source>
</evidence>
<evidence type="ECO:0000313" key="2">
    <source>
        <dbReference type="Proteomes" id="UP000887565"/>
    </source>
</evidence>
<reference evidence="3" key="1">
    <citation type="submission" date="2022-11" db="UniProtKB">
        <authorList>
            <consortium name="WormBaseParasite"/>
        </authorList>
    </citation>
    <scope>IDENTIFICATION</scope>
</reference>
<feature type="region of interest" description="Disordered" evidence="1">
    <location>
        <begin position="1"/>
        <end position="40"/>
    </location>
</feature>
<accession>A0A915I8W9</accession>
<dbReference type="AlphaFoldDB" id="A0A915I8W9"/>
<dbReference type="WBParaSite" id="nRc.2.0.1.t10208-RA">
    <property type="protein sequence ID" value="nRc.2.0.1.t10208-RA"/>
    <property type="gene ID" value="nRc.2.0.1.g10208"/>
</dbReference>
<feature type="compositionally biased region" description="Basic and acidic residues" evidence="1">
    <location>
        <begin position="1"/>
        <end position="20"/>
    </location>
</feature>
<sequence>MMKIIKEQETAGKRLSEEKKKMKRRVREKKETDGRTKPIQKLGDMLATARFQARIFKKGGNFPKFLRRH</sequence>
<proteinExistence type="predicted"/>